<proteinExistence type="predicted"/>
<sequence length="80" mass="9259">NTTEPTQALSRTDRRARLAKETSKQRFQVCLYLIPEHEQALQTPNYSGTCLRQLRPRPPNRPSVSMTLILLPSILLEHYI</sequence>
<dbReference type="AlphaFoldDB" id="A0A0C3EUI1"/>
<dbReference type="EMBL" id="KN833299">
    <property type="protein sequence ID" value="KIM71491.1"/>
    <property type="molecule type" value="Genomic_DNA"/>
</dbReference>
<dbReference type="HOGENOM" id="CLU_2596650_0_0_1"/>
<keyword evidence="2" id="KW-1185">Reference proteome</keyword>
<dbReference type="InParanoid" id="A0A0C3EUI1"/>
<organism evidence="1 2">
    <name type="scientific">Piloderma croceum (strain F 1598)</name>
    <dbReference type="NCBI Taxonomy" id="765440"/>
    <lineage>
        <taxon>Eukaryota</taxon>
        <taxon>Fungi</taxon>
        <taxon>Dikarya</taxon>
        <taxon>Basidiomycota</taxon>
        <taxon>Agaricomycotina</taxon>
        <taxon>Agaricomycetes</taxon>
        <taxon>Agaricomycetidae</taxon>
        <taxon>Atheliales</taxon>
        <taxon>Atheliaceae</taxon>
        <taxon>Piloderma</taxon>
    </lineage>
</organism>
<evidence type="ECO:0000313" key="1">
    <source>
        <dbReference type="EMBL" id="KIM71491.1"/>
    </source>
</evidence>
<name>A0A0C3EUI1_PILCF</name>
<reference evidence="1 2" key="1">
    <citation type="submission" date="2014-04" db="EMBL/GenBank/DDBJ databases">
        <authorList>
            <consortium name="DOE Joint Genome Institute"/>
            <person name="Kuo A."/>
            <person name="Tarkka M."/>
            <person name="Buscot F."/>
            <person name="Kohler A."/>
            <person name="Nagy L.G."/>
            <person name="Floudas D."/>
            <person name="Copeland A."/>
            <person name="Barry K.W."/>
            <person name="Cichocki N."/>
            <person name="Veneault-Fourrey C."/>
            <person name="LaButti K."/>
            <person name="Lindquist E.A."/>
            <person name="Lipzen A."/>
            <person name="Lundell T."/>
            <person name="Morin E."/>
            <person name="Murat C."/>
            <person name="Sun H."/>
            <person name="Tunlid A."/>
            <person name="Henrissat B."/>
            <person name="Grigoriev I.V."/>
            <person name="Hibbett D.S."/>
            <person name="Martin F."/>
            <person name="Nordberg H.P."/>
            <person name="Cantor M.N."/>
            <person name="Hua S.X."/>
        </authorList>
    </citation>
    <scope>NUCLEOTIDE SEQUENCE [LARGE SCALE GENOMIC DNA]</scope>
    <source>
        <strain evidence="1 2">F 1598</strain>
    </source>
</reference>
<accession>A0A0C3EUI1</accession>
<reference evidence="2" key="2">
    <citation type="submission" date="2015-01" db="EMBL/GenBank/DDBJ databases">
        <title>Evolutionary Origins and Diversification of the Mycorrhizal Mutualists.</title>
        <authorList>
            <consortium name="DOE Joint Genome Institute"/>
            <consortium name="Mycorrhizal Genomics Consortium"/>
            <person name="Kohler A."/>
            <person name="Kuo A."/>
            <person name="Nagy L.G."/>
            <person name="Floudas D."/>
            <person name="Copeland A."/>
            <person name="Barry K.W."/>
            <person name="Cichocki N."/>
            <person name="Veneault-Fourrey C."/>
            <person name="LaButti K."/>
            <person name="Lindquist E.A."/>
            <person name="Lipzen A."/>
            <person name="Lundell T."/>
            <person name="Morin E."/>
            <person name="Murat C."/>
            <person name="Riley R."/>
            <person name="Ohm R."/>
            <person name="Sun H."/>
            <person name="Tunlid A."/>
            <person name="Henrissat B."/>
            <person name="Grigoriev I.V."/>
            <person name="Hibbett D.S."/>
            <person name="Martin F."/>
        </authorList>
    </citation>
    <scope>NUCLEOTIDE SEQUENCE [LARGE SCALE GENOMIC DNA]</scope>
    <source>
        <strain evidence="2">F 1598</strain>
    </source>
</reference>
<protein>
    <submittedName>
        <fullName evidence="1">Uncharacterized protein</fullName>
    </submittedName>
</protein>
<gene>
    <name evidence="1" type="ORF">PILCRDRAFT_830300</name>
</gene>
<dbReference type="Proteomes" id="UP000054166">
    <property type="component" value="Unassembled WGS sequence"/>
</dbReference>
<evidence type="ECO:0000313" key="2">
    <source>
        <dbReference type="Proteomes" id="UP000054166"/>
    </source>
</evidence>
<feature type="non-terminal residue" evidence="1">
    <location>
        <position position="1"/>
    </location>
</feature>